<accession>A0A426Z9K3</accession>
<organism evidence="1 2">
    <name type="scientific">Ensete ventricosum</name>
    <name type="common">Abyssinian banana</name>
    <name type="synonym">Musa ensete</name>
    <dbReference type="NCBI Taxonomy" id="4639"/>
    <lineage>
        <taxon>Eukaryota</taxon>
        <taxon>Viridiplantae</taxon>
        <taxon>Streptophyta</taxon>
        <taxon>Embryophyta</taxon>
        <taxon>Tracheophyta</taxon>
        <taxon>Spermatophyta</taxon>
        <taxon>Magnoliopsida</taxon>
        <taxon>Liliopsida</taxon>
        <taxon>Zingiberales</taxon>
        <taxon>Musaceae</taxon>
        <taxon>Ensete</taxon>
    </lineage>
</organism>
<gene>
    <name evidence="1" type="ORF">B296_00024660</name>
</gene>
<feature type="non-terminal residue" evidence="1">
    <location>
        <position position="1"/>
    </location>
</feature>
<reference evidence="1 2" key="1">
    <citation type="journal article" date="2014" name="Agronomy (Basel)">
        <title>A Draft Genome Sequence for Ensete ventricosum, the Drought-Tolerant Tree Against Hunger.</title>
        <authorList>
            <person name="Harrison J."/>
            <person name="Moore K.A."/>
            <person name="Paszkiewicz K."/>
            <person name="Jones T."/>
            <person name="Grant M."/>
            <person name="Ambacheew D."/>
            <person name="Muzemil S."/>
            <person name="Studholme D.J."/>
        </authorList>
    </citation>
    <scope>NUCLEOTIDE SEQUENCE [LARGE SCALE GENOMIC DNA]</scope>
</reference>
<evidence type="ECO:0000313" key="2">
    <source>
        <dbReference type="Proteomes" id="UP000287651"/>
    </source>
</evidence>
<evidence type="ECO:0000313" key="1">
    <source>
        <dbReference type="EMBL" id="RRT60654.1"/>
    </source>
</evidence>
<sequence length="62" mass="6881">RREITNHGTWISAGPANVPCVHNIAVFVLCRADVTYDYVITSVTVKTVIALGVHSKLYHFLL</sequence>
<protein>
    <submittedName>
        <fullName evidence="1">Uncharacterized protein</fullName>
    </submittedName>
</protein>
<dbReference type="AlphaFoldDB" id="A0A426Z9K3"/>
<dbReference type="EMBL" id="AMZH03007703">
    <property type="protein sequence ID" value="RRT60654.1"/>
    <property type="molecule type" value="Genomic_DNA"/>
</dbReference>
<name>A0A426Z9K3_ENSVE</name>
<proteinExistence type="predicted"/>
<dbReference type="Proteomes" id="UP000287651">
    <property type="component" value="Unassembled WGS sequence"/>
</dbReference>
<comment type="caution">
    <text evidence="1">The sequence shown here is derived from an EMBL/GenBank/DDBJ whole genome shotgun (WGS) entry which is preliminary data.</text>
</comment>